<keyword evidence="3" id="KW-1185">Reference proteome</keyword>
<dbReference type="InterPro" id="IPR034154">
    <property type="entry name" value="TOPRIM_DnaG/twinkle"/>
</dbReference>
<dbReference type="Gene3D" id="3.40.1360.10">
    <property type="match status" value="1"/>
</dbReference>
<dbReference type="EMBL" id="FOOH01000043">
    <property type="protein sequence ID" value="SFG23257.1"/>
    <property type="molecule type" value="Genomic_DNA"/>
</dbReference>
<dbReference type="GO" id="GO:0003677">
    <property type="term" value="F:DNA binding"/>
    <property type="evidence" value="ECO:0007669"/>
    <property type="project" value="InterPro"/>
</dbReference>
<organism evidence="2 3">
    <name type="scientific">Salegentibacter agarivorans</name>
    <dbReference type="NCBI Taxonomy" id="345907"/>
    <lineage>
        <taxon>Bacteria</taxon>
        <taxon>Pseudomonadati</taxon>
        <taxon>Bacteroidota</taxon>
        <taxon>Flavobacteriia</taxon>
        <taxon>Flavobacteriales</taxon>
        <taxon>Flavobacteriaceae</taxon>
        <taxon>Salegentibacter</taxon>
    </lineage>
</organism>
<sequence length="298" mass="34531">MNLNNLSCKSARNICIVKTLAKLGHFPTRTTEKEAWFLSPLRSETQASFSVSLIKNLWFDFGLGMGGNTIDLIMLIKSWSVRETLEYLKNDMRSLSFSPQKIEHLTKKPEISILDVQIIHLKALIDYLHSRSIPYEIGRKYCRQVWYRCKGKRFFALGLENYKRGWELRNKYFKTSSSPKTFSFFGRGTKQLIITEGMFDFLSLATIDEELVQNSDCIILNSLAFVERIRMLIPKYEKVLIYLDNDPAGTKAASSLLNQFDNVTDCSNYYSGYVDLNEKLINDVSCKKILDFKIMSHW</sequence>
<dbReference type="GO" id="GO:0003899">
    <property type="term" value="F:DNA-directed RNA polymerase activity"/>
    <property type="evidence" value="ECO:0007669"/>
    <property type="project" value="InterPro"/>
</dbReference>
<proteinExistence type="predicted"/>
<dbReference type="InterPro" id="IPR002694">
    <property type="entry name" value="Znf_CHC2"/>
</dbReference>
<reference evidence="3" key="1">
    <citation type="submission" date="2016-10" db="EMBL/GenBank/DDBJ databases">
        <authorList>
            <person name="Varghese N."/>
            <person name="Submissions S."/>
        </authorList>
    </citation>
    <scope>NUCLEOTIDE SEQUENCE [LARGE SCALE GENOMIC DNA]</scope>
    <source>
        <strain evidence="3">DSM 23515</strain>
    </source>
</reference>
<dbReference type="SUPFAM" id="SSF56731">
    <property type="entry name" value="DNA primase core"/>
    <property type="match status" value="1"/>
</dbReference>
<evidence type="ECO:0000313" key="3">
    <source>
        <dbReference type="Proteomes" id="UP000199116"/>
    </source>
</evidence>
<evidence type="ECO:0000313" key="2">
    <source>
        <dbReference type="EMBL" id="SFG23257.1"/>
    </source>
</evidence>
<dbReference type="AlphaFoldDB" id="A0A1I2QAF9"/>
<accession>A0A1I2QAF9</accession>
<evidence type="ECO:0000259" key="1">
    <source>
        <dbReference type="Pfam" id="PF01807"/>
    </source>
</evidence>
<dbReference type="GO" id="GO:0008270">
    <property type="term" value="F:zinc ion binding"/>
    <property type="evidence" value="ECO:0007669"/>
    <property type="project" value="InterPro"/>
</dbReference>
<name>A0A1I2QAF9_9FLAO</name>
<dbReference type="GO" id="GO:0006260">
    <property type="term" value="P:DNA replication"/>
    <property type="evidence" value="ECO:0007669"/>
    <property type="project" value="InterPro"/>
</dbReference>
<dbReference type="SUPFAM" id="SSF57783">
    <property type="entry name" value="Zinc beta-ribbon"/>
    <property type="match status" value="1"/>
</dbReference>
<dbReference type="InterPro" id="IPR036977">
    <property type="entry name" value="DNA_primase_Znf_CHC2"/>
</dbReference>
<dbReference type="CDD" id="cd01029">
    <property type="entry name" value="TOPRIM_primases"/>
    <property type="match status" value="1"/>
</dbReference>
<feature type="domain" description="Zinc finger CHC2-type" evidence="1">
    <location>
        <begin position="34"/>
        <end position="92"/>
    </location>
</feature>
<gene>
    <name evidence="2" type="ORF">SAMN04488033_1435</name>
</gene>
<dbReference type="RefSeq" id="WP_093306604.1">
    <property type="nucleotide sequence ID" value="NZ_FOOH01000043.1"/>
</dbReference>
<dbReference type="Gene3D" id="3.90.580.10">
    <property type="entry name" value="Zinc finger, CHC2-type domain"/>
    <property type="match status" value="1"/>
</dbReference>
<dbReference type="Proteomes" id="UP000199116">
    <property type="component" value="Unassembled WGS sequence"/>
</dbReference>
<protein>
    <submittedName>
        <fullName evidence="2">CHC2 zinc finger</fullName>
    </submittedName>
</protein>
<dbReference type="Pfam" id="PF01807">
    <property type="entry name" value="Zn_ribbon_DnaG"/>
    <property type="match status" value="1"/>
</dbReference>
<dbReference type="Pfam" id="PF13155">
    <property type="entry name" value="Toprim_2"/>
    <property type="match status" value="1"/>
</dbReference>